<dbReference type="EMBL" id="JAHQIW010003017">
    <property type="protein sequence ID" value="KAJ1357061.1"/>
    <property type="molecule type" value="Genomic_DNA"/>
</dbReference>
<reference evidence="1" key="1">
    <citation type="submission" date="2021-06" db="EMBL/GenBank/DDBJ databases">
        <title>Parelaphostrongylus tenuis whole genome reference sequence.</title>
        <authorList>
            <person name="Garwood T.J."/>
            <person name="Larsen P.A."/>
            <person name="Fountain-Jones N.M."/>
            <person name="Garbe J.R."/>
            <person name="Macchietto M.G."/>
            <person name="Kania S.A."/>
            <person name="Gerhold R.W."/>
            <person name="Richards J.E."/>
            <person name="Wolf T.M."/>
        </authorList>
    </citation>
    <scope>NUCLEOTIDE SEQUENCE</scope>
    <source>
        <strain evidence="1">MNPRO001-30</strain>
        <tissue evidence="1">Meninges</tissue>
    </source>
</reference>
<comment type="caution">
    <text evidence="1">The sequence shown here is derived from an EMBL/GenBank/DDBJ whole genome shotgun (WGS) entry which is preliminary data.</text>
</comment>
<gene>
    <name evidence="1" type="ORF">KIN20_015089</name>
</gene>
<keyword evidence="2" id="KW-1185">Reference proteome</keyword>
<dbReference type="Proteomes" id="UP001196413">
    <property type="component" value="Unassembled WGS sequence"/>
</dbReference>
<proteinExistence type="predicted"/>
<sequence>MSTLANKAKYSRGRLIISLLVAMSTVFGCGVLPAGQRTLERSGVTGFATLPVNMAYAEKPEVSSKVTGIATSEALAKAFVERLVMQTVFGVLERQGRSALLPDAVITAILGST</sequence>
<dbReference type="PROSITE" id="PS51257">
    <property type="entry name" value="PROKAR_LIPOPROTEIN"/>
    <property type="match status" value="1"/>
</dbReference>
<dbReference type="AlphaFoldDB" id="A0AAD5MZS5"/>
<evidence type="ECO:0000313" key="2">
    <source>
        <dbReference type="Proteomes" id="UP001196413"/>
    </source>
</evidence>
<organism evidence="1 2">
    <name type="scientific">Parelaphostrongylus tenuis</name>
    <name type="common">Meningeal worm</name>
    <dbReference type="NCBI Taxonomy" id="148309"/>
    <lineage>
        <taxon>Eukaryota</taxon>
        <taxon>Metazoa</taxon>
        <taxon>Ecdysozoa</taxon>
        <taxon>Nematoda</taxon>
        <taxon>Chromadorea</taxon>
        <taxon>Rhabditida</taxon>
        <taxon>Rhabditina</taxon>
        <taxon>Rhabditomorpha</taxon>
        <taxon>Strongyloidea</taxon>
        <taxon>Metastrongylidae</taxon>
        <taxon>Parelaphostrongylus</taxon>
    </lineage>
</organism>
<name>A0AAD5MZS5_PARTN</name>
<protein>
    <submittedName>
        <fullName evidence="1">Uncharacterized protein</fullName>
    </submittedName>
</protein>
<evidence type="ECO:0000313" key="1">
    <source>
        <dbReference type="EMBL" id="KAJ1357061.1"/>
    </source>
</evidence>
<accession>A0AAD5MZS5</accession>